<dbReference type="InterPro" id="IPR038610">
    <property type="entry name" value="FliK-like_C_sf"/>
</dbReference>
<feature type="region of interest" description="Disordered" evidence="1">
    <location>
        <begin position="284"/>
        <end position="303"/>
    </location>
</feature>
<dbReference type="Pfam" id="PF02120">
    <property type="entry name" value="Flg_hook"/>
    <property type="match status" value="1"/>
</dbReference>
<feature type="compositionally biased region" description="Low complexity" evidence="1">
    <location>
        <begin position="401"/>
        <end position="425"/>
    </location>
</feature>
<feature type="region of interest" description="Disordered" evidence="1">
    <location>
        <begin position="393"/>
        <end position="446"/>
    </location>
</feature>
<protein>
    <submittedName>
        <fullName evidence="3">Flagellar control protein</fullName>
    </submittedName>
</protein>
<dbReference type="InterPro" id="IPR021136">
    <property type="entry name" value="Flagellar_hook_control-like_C"/>
</dbReference>
<dbReference type="Gene3D" id="3.30.750.140">
    <property type="match status" value="1"/>
</dbReference>
<organism evidence="3 4">
    <name type="scientific">Helicobacter felis (strain ATCC 49179 / CCUG 28539 / NCTC 12436 / CS1)</name>
    <dbReference type="NCBI Taxonomy" id="936155"/>
    <lineage>
        <taxon>Bacteria</taxon>
        <taxon>Pseudomonadati</taxon>
        <taxon>Campylobacterota</taxon>
        <taxon>Epsilonproteobacteria</taxon>
        <taxon>Campylobacterales</taxon>
        <taxon>Helicobacteraceae</taxon>
        <taxon>Helicobacter</taxon>
    </lineage>
</organism>
<feature type="region of interest" description="Disordered" evidence="1">
    <location>
        <begin position="43"/>
        <end position="72"/>
    </location>
</feature>
<feature type="region of interest" description="Disordered" evidence="1">
    <location>
        <begin position="1"/>
        <end position="30"/>
    </location>
</feature>
<feature type="compositionally biased region" description="Basic and acidic residues" evidence="1">
    <location>
        <begin position="133"/>
        <end position="146"/>
    </location>
</feature>
<feature type="compositionally biased region" description="Basic and acidic residues" evidence="1">
    <location>
        <begin position="161"/>
        <end position="184"/>
    </location>
</feature>
<dbReference type="AlphaFoldDB" id="E7ACX1"/>
<proteinExistence type="predicted"/>
<feature type="region of interest" description="Disordered" evidence="1">
    <location>
        <begin position="246"/>
        <end position="278"/>
    </location>
</feature>
<keyword evidence="3" id="KW-0282">Flagellum</keyword>
<feature type="region of interest" description="Disordered" evidence="1">
    <location>
        <begin position="130"/>
        <end position="234"/>
    </location>
</feature>
<dbReference type="HOGENOM" id="CLU_514599_0_0_7"/>
<feature type="domain" description="Flagellar hook-length control protein-like C-terminal" evidence="2">
    <location>
        <begin position="319"/>
        <end position="398"/>
    </location>
</feature>
<evidence type="ECO:0000256" key="1">
    <source>
        <dbReference type="SAM" id="MobiDB-lite"/>
    </source>
</evidence>
<dbReference type="eggNOG" id="COG3144">
    <property type="taxonomic scope" value="Bacteria"/>
</dbReference>
<evidence type="ECO:0000313" key="4">
    <source>
        <dbReference type="Proteomes" id="UP000007934"/>
    </source>
</evidence>
<dbReference type="OrthoDB" id="5362877at2"/>
<keyword evidence="3" id="KW-0966">Cell projection</keyword>
<keyword evidence="3" id="KW-0969">Cilium</keyword>
<dbReference type="CDD" id="cd17470">
    <property type="entry name" value="T3SS_Flik_C"/>
    <property type="match status" value="1"/>
</dbReference>
<dbReference type="GeneID" id="36134267"/>
<accession>E7ACX1</accession>
<dbReference type="RefSeq" id="WP_013469455.1">
    <property type="nucleotide sequence ID" value="NC_014810.2"/>
</dbReference>
<dbReference type="EMBL" id="FQ670179">
    <property type="protein sequence ID" value="CBY83089.1"/>
    <property type="molecule type" value="Genomic_DNA"/>
</dbReference>
<name>E7ACX1_HELFC</name>
<dbReference type="Proteomes" id="UP000007934">
    <property type="component" value="Chromosome"/>
</dbReference>
<evidence type="ECO:0000313" key="3">
    <source>
        <dbReference type="EMBL" id="CBY83089.1"/>
    </source>
</evidence>
<evidence type="ECO:0000259" key="2">
    <source>
        <dbReference type="Pfam" id="PF02120"/>
    </source>
</evidence>
<reference evidence="3 4" key="1">
    <citation type="journal article" date="2011" name="Genome Biol. Evol.">
        <title>Comparative whole genome sequence analysis of the carcinogenic bacterial model pathogen Helicobacter felis.</title>
        <authorList>
            <person name="Arnold I.C."/>
            <person name="Zigova Z."/>
            <person name="Holden M."/>
            <person name="Lawley T.D."/>
            <person name="Rad R."/>
            <person name="Dougan G."/>
            <person name="Falkow S."/>
            <person name="Bentley S.D."/>
            <person name="Muller A."/>
        </authorList>
    </citation>
    <scope>NUCLEOTIDE SEQUENCE [LARGE SCALE GENOMIC DNA]</scope>
    <source>
        <strain evidence="4">ATCC 49179 / CCUG 28539 / NCTC 12436 / CS1</strain>
    </source>
</reference>
<dbReference type="STRING" id="936155.HFELIS_10050"/>
<dbReference type="KEGG" id="hfe:HFELIS_10050"/>
<sequence length="446" mass="49093">MALNPLTLEASKTSSKHSKAHAGGKDALTDKSAFKALLEGKKKGLKPLKASEVPHDLKSAKNKKKHDKEALDPNLLALVDAKKIPLPELNKKTHTETKEVKKDVKGLKENLEKPTLGDIKKLDNAKKLKLSTLKHEKGTPKAEAQTEKPPLSTQSLLKMKSLKDKKLSLSKSKETKASKEHTIDQKTQAHKQADLKHTPLSQLLAQPMAKSKTDPKHAPHKPLNPHFKDNATNDREIKQAFKEAFEKFPPTPLTTALTHLQGPMANKPTQEGEKEESKIAIKESSNHTHVQHSNHTDKETPKAPQIKETLKNFATELKQELQNFKPPINKLSMELHPDKLGKVEVVIQQVGKNIQVSVASSAPVSALLSAHNTELRQNLSQMGFNNVDVSFVTQDGQGFSNNPQQQQNPQQDQPHQGTLASAPPSSKEENPPPSTLEPPKSAGLYA</sequence>
<gene>
    <name evidence="3" type="ordered locus">Hfelis_10050</name>
</gene>
<keyword evidence="4" id="KW-1185">Reference proteome</keyword>